<organism evidence="2">
    <name type="scientific">Arundo donax</name>
    <name type="common">Giant reed</name>
    <name type="synonym">Donax arundinaceus</name>
    <dbReference type="NCBI Taxonomy" id="35708"/>
    <lineage>
        <taxon>Eukaryota</taxon>
        <taxon>Viridiplantae</taxon>
        <taxon>Streptophyta</taxon>
        <taxon>Embryophyta</taxon>
        <taxon>Tracheophyta</taxon>
        <taxon>Spermatophyta</taxon>
        <taxon>Magnoliopsida</taxon>
        <taxon>Liliopsida</taxon>
        <taxon>Poales</taxon>
        <taxon>Poaceae</taxon>
        <taxon>PACMAD clade</taxon>
        <taxon>Arundinoideae</taxon>
        <taxon>Arundineae</taxon>
        <taxon>Arundo</taxon>
    </lineage>
</organism>
<reference evidence="2" key="1">
    <citation type="submission" date="2014-09" db="EMBL/GenBank/DDBJ databases">
        <authorList>
            <person name="Magalhaes I.L.F."/>
            <person name="Oliveira U."/>
            <person name="Santos F.R."/>
            <person name="Vidigal T.H.D.A."/>
            <person name="Brescovit A.D."/>
            <person name="Santos A.J."/>
        </authorList>
    </citation>
    <scope>NUCLEOTIDE SEQUENCE</scope>
    <source>
        <tissue evidence="2">Shoot tissue taken approximately 20 cm above the soil surface</tissue>
    </source>
</reference>
<accession>A0A0A9HQI8</accession>
<proteinExistence type="predicted"/>
<feature type="compositionally biased region" description="Basic and acidic residues" evidence="1">
    <location>
        <begin position="90"/>
        <end position="105"/>
    </location>
</feature>
<reference evidence="2" key="2">
    <citation type="journal article" date="2015" name="Data Brief">
        <title>Shoot transcriptome of the giant reed, Arundo donax.</title>
        <authorList>
            <person name="Barrero R.A."/>
            <person name="Guerrero F.D."/>
            <person name="Moolhuijzen P."/>
            <person name="Goolsby J.A."/>
            <person name="Tidwell J."/>
            <person name="Bellgard S.E."/>
            <person name="Bellgard M.I."/>
        </authorList>
    </citation>
    <scope>NUCLEOTIDE SEQUENCE</scope>
    <source>
        <tissue evidence="2">Shoot tissue taken approximately 20 cm above the soil surface</tissue>
    </source>
</reference>
<dbReference type="EMBL" id="GBRH01158476">
    <property type="protein sequence ID" value="JAE39420.1"/>
    <property type="molecule type" value="Transcribed_RNA"/>
</dbReference>
<name>A0A0A9HQI8_ARUDO</name>
<feature type="region of interest" description="Disordered" evidence="1">
    <location>
        <begin position="59"/>
        <end position="105"/>
    </location>
</feature>
<evidence type="ECO:0000256" key="1">
    <source>
        <dbReference type="SAM" id="MobiDB-lite"/>
    </source>
</evidence>
<dbReference type="AlphaFoldDB" id="A0A0A9HQI8"/>
<evidence type="ECO:0000313" key="2">
    <source>
        <dbReference type="EMBL" id="JAE39420.1"/>
    </source>
</evidence>
<protein>
    <submittedName>
        <fullName evidence="2">Uncharacterized protein</fullName>
    </submittedName>
</protein>
<sequence length="105" mass="11051">MDLVVGEAPPRGLLGRLRLRRRRVFFGVGVVGGRLGGRPVADGEEQLLEAAAAPEVQRLHLSPGAGNAGRRRVRGRAGLADQSRGGAAGEGRRRDELAEVEGNGH</sequence>